<dbReference type="EMBL" id="KV419400">
    <property type="protein sequence ID" value="KZS96056.1"/>
    <property type="molecule type" value="Genomic_DNA"/>
</dbReference>
<protein>
    <submittedName>
        <fullName evidence="1">Uncharacterized protein</fullName>
    </submittedName>
</protein>
<dbReference type="AlphaFoldDB" id="A0A164XK05"/>
<dbReference type="Proteomes" id="UP000076722">
    <property type="component" value="Unassembled WGS sequence"/>
</dbReference>
<reference evidence="1 2" key="1">
    <citation type="journal article" date="2016" name="Mol. Biol. Evol.">
        <title>Comparative Genomics of Early-Diverging Mushroom-Forming Fungi Provides Insights into the Origins of Lignocellulose Decay Capabilities.</title>
        <authorList>
            <person name="Nagy L.G."/>
            <person name="Riley R."/>
            <person name="Tritt A."/>
            <person name="Adam C."/>
            <person name="Daum C."/>
            <person name="Floudas D."/>
            <person name="Sun H."/>
            <person name="Yadav J.S."/>
            <person name="Pangilinan J."/>
            <person name="Larsson K.H."/>
            <person name="Matsuura K."/>
            <person name="Barry K."/>
            <person name="Labutti K."/>
            <person name="Kuo R."/>
            <person name="Ohm R.A."/>
            <person name="Bhattacharya S.S."/>
            <person name="Shirouzu T."/>
            <person name="Yoshinaga Y."/>
            <person name="Martin F.M."/>
            <person name="Grigoriev I.V."/>
            <person name="Hibbett D.S."/>
        </authorList>
    </citation>
    <scope>NUCLEOTIDE SEQUENCE [LARGE SCALE GENOMIC DNA]</scope>
    <source>
        <strain evidence="1 2">HHB9708</strain>
    </source>
</reference>
<evidence type="ECO:0000313" key="1">
    <source>
        <dbReference type="EMBL" id="KZS96056.1"/>
    </source>
</evidence>
<evidence type="ECO:0000313" key="2">
    <source>
        <dbReference type="Proteomes" id="UP000076722"/>
    </source>
</evidence>
<keyword evidence="2" id="KW-1185">Reference proteome</keyword>
<sequence>MRVSCCSGRVYAATISGSRMFGKRPCLCCRTAVLFANTATLSVCGIVARCQTRNLYDSRGNKLVQRCSLCRQHNYYLHSLCRGDNSPASADRRQRQDEYDFFAVRACANVIR</sequence>
<organism evidence="1 2">
    <name type="scientific">Sistotremastrum niveocremeum HHB9708</name>
    <dbReference type="NCBI Taxonomy" id="1314777"/>
    <lineage>
        <taxon>Eukaryota</taxon>
        <taxon>Fungi</taxon>
        <taxon>Dikarya</taxon>
        <taxon>Basidiomycota</taxon>
        <taxon>Agaricomycotina</taxon>
        <taxon>Agaricomycetes</taxon>
        <taxon>Sistotremastrales</taxon>
        <taxon>Sistotremastraceae</taxon>
        <taxon>Sertulicium</taxon>
        <taxon>Sertulicium niveocremeum</taxon>
    </lineage>
</organism>
<name>A0A164XK05_9AGAM</name>
<proteinExistence type="predicted"/>
<accession>A0A164XK05</accession>
<gene>
    <name evidence="1" type="ORF">SISNIDRAFT_335761</name>
</gene>